<feature type="region of interest" description="Disordered" evidence="1">
    <location>
        <begin position="1"/>
        <end position="30"/>
    </location>
</feature>
<organism evidence="4 5">
    <name type="scientific">Aristolochia fimbriata</name>
    <name type="common">White veined hardy Dutchman's pipe vine</name>
    <dbReference type="NCBI Taxonomy" id="158543"/>
    <lineage>
        <taxon>Eukaryota</taxon>
        <taxon>Viridiplantae</taxon>
        <taxon>Streptophyta</taxon>
        <taxon>Embryophyta</taxon>
        <taxon>Tracheophyta</taxon>
        <taxon>Spermatophyta</taxon>
        <taxon>Magnoliopsida</taxon>
        <taxon>Magnoliidae</taxon>
        <taxon>Piperales</taxon>
        <taxon>Aristolochiaceae</taxon>
        <taxon>Aristolochia</taxon>
    </lineage>
</organism>
<name>A0AAV7EPG7_ARIFI</name>
<protein>
    <recommendedName>
        <fullName evidence="6">GAG-pre-integrase domain-containing protein</fullName>
    </recommendedName>
</protein>
<dbReference type="SUPFAM" id="SSF57756">
    <property type="entry name" value="Retrovirus zinc finger-like domains"/>
    <property type="match status" value="1"/>
</dbReference>
<evidence type="ECO:0000313" key="5">
    <source>
        <dbReference type="Proteomes" id="UP000825729"/>
    </source>
</evidence>
<feature type="domain" description="Retrovirus-related Pol polyprotein from transposon TNT 1-94-like beta-barrel" evidence="3">
    <location>
        <begin position="114"/>
        <end position="189"/>
    </location>
</feature>
<dbReference type="AlphaFoldDB" id="A0AAV7EPG7"/>
<proteinExistence type="predicted"/>
<evidence type="ECO:0000259" key="3">
    <source>
        <dbReference type="Pfam" id="PF22936"/>
    </source>
</evidence>
<feature type="compositionally biased region" description="Basic and acidic residues" evidence="1">
    <location>
        <begin position="1"/>
        <end position="11"/>
    </location>
</feature>
<accession>A0AAV7EPG7</accession>
<dbReference type="Pfam" id="PF22936">
    <property type="entry name" value="Pol_BBD"/>
    <property type="match status" value="1"/>
</dbReference>
<keyword evidence="5" id="KW-1185">Reference proteome</keyword>
<dbReference type="EMBL" id="JAINDJ010000004">
    <property type="protein sequence ID" value="KAG9450294.1"/>
    <property type="molecule type" value="Genomic_DNA"/>
</dbReference>
<sequence>MLEKGKGKLDEILSSGKTNNDKSGLGYTGSTSKRQTVFVKEGSQKKRPHKKFKRSGCYYCQDLGHLQSQCYRLFRDLKYSNREIQRNHLKHKFIWVQKKVSCNHALKVVTDSVWYFDSGCSKHMTGKSELLRNISYTESGQVTFGDGVKGTITGKGTLNVDGLPRLLNVLLVQGLKANLISISQLCDENLLVHFTSEKCLVADHKINLVMEGVRTGDNCYKLIDKLQCYTASLDSADIWHQKLGHVHFRHIQQLIKHAAVKGLPEIKKHSR</sequence>
<dbReference type="Proteomes" id="UP000825729">
    <property type="component" value="Unassembled WGS sequence"/>
</dbReference>
<dbReference type="GO" id="GO:0003676">
    <property type="term" value="F:nucleic acid binding"/>
    <property type="evidence" value="ECO:0007669"/>
    <property type="project" value="InterPro"/>
</dbReference>
<evidence type="ECO:0000256" key="1">
    <source>
        <dbReference type="SAM" id="MobiDB-lite"/>
    </source>
</evidence>
<dbReference type="Pfam" id="PF13976">
    <property type="entry name" value="gag_pre-integrs"/>
    <property type="match status" value="1"/>
</dbReference>
<reference evidence="4 5" key="1">
    <citation type="submission" date="2021-07" db="EMBL/GenBank/DDBJ databases">
        <title>The Aristolochia fimbriata genome: insights into angiosperm evolution, floral development and chemical biosynthesis.</title>
        <authorList>
            <person name="Jiao Y."/>
        </authorList>
    </citation>
    <scope>NUCLEOTIDE SEQUENCE [LARGE SCALE GENOMIC DNA]</scope>
    <source>
        <strain evidence="4">IBCAS-2021</strain>
        <tissue evidence="4">Leaf</tissue>
    </source>
</reference>
<feature type="compositionally biased region" description="Polar residues" evidence="1">
    <location>
        <begin position="15"/>
        <end position="30"/>
    </location>
</feature>
<dbReference type="InterPro" id="IPR036875">
    <property type="entry name" value="Znf_CCHC_sf"/>
</dbReference>
<dbReference type="InterPro" id="IPR054722">
    <property type="entry name" value="PolX-like_BBD"/>
</dbReference>
<feature type="domain" description="GAG-pre-integrase" evidence="2">
    <location>
        <begin position="225"/>
        <end position="268"/>
    </location>
</feature>
<evidence type="ECO:0000313" key="4">
    <source>
        <dbReference type="EMBL" id="KAG9450294.1"/>
    </source>
</evidence>
<dbReference type="GO" id="GO:0008270">
    <property type="term" value="F:zinc ion binding"/>
    <property type="evidence" value="ECO:0007669"/>
    <property type="project" value="InterPro"/>
</dbReference>
<dbReference type="InterPro" id="IPR025724">
    <property type="entry name" value="GAG-pre-integrase_dom"/>
</dbReference>
<gene>
    <name evidence="4" type="ORF">H6P81_010259</name>
</gene>
<evidence type="ECO:0000259" key="2">
    <source>
        <dbReference type="Pfam" id="PF13976"/>
    </source>
</evidence>
<comment type="caution">
    <text evidence="4">The sequence shown here is derived from an EMBL/GenBank/DDBJ whole genome shotgun (WGS) entry which is preliminary data.</text>
</comment>
<evidence type="ECO:0008006" key="6">
    <source>
        <dbReference type="Google" id="ProtNLM"/>
    </source>
</evidence>